<sequence>MNLLLMKLIPVLMLVLLIVELMNLKLPYQDLDVVGSVMMVVVVAPKLYLNHLLYPVVIVNLNEPDDLTN</sequence>
<dbReference type="Proteomes" id="UP001165101">
    <property type="component" value="Unassembled WGS sequence"/>
</dbReference>
<evidence type="ECO:0000313" key="1">
    <source>
        <dbReference type="EMBL" id="GMF05678.1"/>
    </source>
</evidence>
<name>A0ACB5UAK6_CANBO</name>
<protein>
    <submittedName>
        <fullName evidence="1">Unnamed protein product</fullName>
    </submittedName>
</protein>
<reference evidence="1" key="1">
    <citation type="submission" date="2023-04" db="EMBL/GenBank/DDBJ databases">
        <title>Candida boidinii NBRC 1967.</title>
        <authorList>
            <person name="Ichikawa N."/>
            <person name="Sato H."/>
            <person name="Tonouchi N."/>
        </authorList>
    </citation>
    <scope>NUCLEOTIDE SEQUENCE</scope>
    <source>
        <strain evidence="1">NBRC 1967</strain>
    </source>
</reference>
<dbReference type="EMBL" id="BSXV01007851">
    <property type="protein sequence ID" value="GMF05678.1"/>
    <property type="molecule type" value="Genomic_DNA"/>
</dbReference>
<accession>A0ACB5UAK6</accession>
<comment type="caution">
    <text evidence="1">The sequence shown here is derived from an EMBL/GenBank/DDBJ whole genome shotgun (WGS) entry which is preliminary data.</text>
</comment>
<gene>
    <name evidence="1" type="ORF">Cboi01_000662400</name>
</gene>
<organism evidence="1 2">
    <name type="scientific">Candida boidinii</name>
    <name type="common">Yeast</name>
    <dbReference type="NCBI Taxonomy" id="5477"/>
    <lineage>
        <taxon>Eukaryota</taxon>
        <taxon>Fungi</taxon>
        <taxon>Dikarya</taxon>
        <taxon>Ascomycota</taxon>
        <taxon>Saccharomycotina</taxon>
        <taxon>Pichiomycetes</taxon>
        <taxon>Pichiales</taxon>
        <taxon>Pichiaceae</taxon>
        <taxon>Ogataea</taxon>
        <taxon>Ogataea/Candida clade</taxon>
    </lineage>
</organism>
<keyword evidence="2" id="KW-1185">Reference proteome</keyword>
<proteinExistence type="predicted"/>
<evidence type="ECO:0000313" key="2">
    <source>
        <dbReference type="Proteomes" id="UP001165101"/>
    </source>
</evidence>